<proteinExistence type="predicted"/>
<dbReference type="PATRIC" id="fig|1348334.3.peg.1716"/>
<dbReference type="Gene3D" id="3.40.50.2000">
    <property type="entry name" value="Glycogen Phosphorylase B"/>
    <property type="match status" value="1"/>
</dbReference>
<dbReference type="PANTHER" id="PTHR22916">
    <property type="entry name" value="GLYCOSYLTRANSFERASE"/>
    <property type="match status" value="1"/>
</dbReference>
<dbReference type="Proteomes" id="UP000017127">
    <property type="component" value="Unassembled WGS sequence"/>
</dbReference>
<organism evidence="7 8">
    <name type="scientific">Lyngbya aestuarii BL J</name>
    <dbReference type="NCBI Taxonomy" id="1348334"/>
    <lineage>
        <taxon>Bacteria</taxon>
        <taxon>Bacillati</taxon>
        <taxon>Cyanobacteriota</taxon>
        <taxon>Cyanophyceae</taxon>
        <taxon>Oscillatoriophycideae</taxon>
        <taxon>Oscillatoriales</taxon>
        <taxon>Microcoleaceae</taxon>
        <taxon>Lyngbya</taxon>
    </lineage>
</organism>
<dbReference type="SUPFAM" id="SSF53448">
    <property type="entry name" value="Nucleotide-diphospho-sugar transferases"/>
    <property type="match status" value="2"/>
</dbReference>
<dbReference type="OrthoDB" id="440232at2"/>
<evidence type="ECO:0000256" key="3">
    <source>
        <dbReference type="ARBA" id="ARBA00022737"/>
    </source>
</evidence>
<evidence type="ECO:0000256" key="1">
    <source>
        <dbReference type="ARBA" id="ARBA00004922"/>
    </source>
</evidence>
<accession>U7QK85</accession>
<dbReference type="EMBL" id="AUZM01000012">
    <property type="protein sequence ID" value="ERT08303.1"/>
    <property type="molecule type" value="Genomic_DNA"/>
</dbReference>
<feature type="domain" description="O-GlcNAc transferase C-terminal" evidence="6">
    <location>
        <begin position="1023"/>
        <end position="1228"/>
    </location>
</feature>
<dbReference type="InterPro" id="IPR029489">
    <property type="entry name" value="OGT/SEC/SPY_C"/>
</dbReference>
<comment type="pathway">
    <text evidence="1">Protein modification; protein glycosylation.</text>
</comment>
<evidence type="ECO:0000256" key="4">
    <source>
        <dbReference type="ARBA" id="ARBA00022803"/>
    </source>
</evidence>
<evidence type="ECO:0000313" key="8">
    <source>
        <dbReference type="Proteomes" id="UP000017127"/>
    </source>
</evidence>
<feature type="domain" description="Glycosyltransferase 2-like" evidence="5">
    <location>
        <begin position="364"/>
        <end position="491"/>
    </location>
</feature>
<dbReference type="RefSeq" id="WP_023065550.1">
    <property type="nucleotide sequence ID" value="NZ_AUZM01000012.1"/>
</dbReference>
<feature type="domain" description="Glycosyltransferase 2-like" evidence="5">
    <location>
        <begin position="5"/>
        <end position="164"/>
    </location>
</feature>
<name>U7QK85_9CYAN</name>
<evidence type="ECO:0000259" key="6">
    <source>
        <dbReference type="Pfam" id="PF13844"/>
    </source>
</evidence>
<protein>
    <submittedName>
        <fullName evidence="7">Glycosyl transferase 2 family protein</fullName>
    </submittedName>
</protein>
<dbReference type="CDD" id="cd00761">
    <property type="entry name" value="Glyco_tranf_GTA_type"/>
    <property type="match status" value="1"/>
</dbReference>
<gene>
    <name evidence="7" type="ORF">M595_1759</name>
</gene>
<keyword evidence="2 7" id="KW-0808">Transferase</keyword>
<dbReference type="GO" id="GO:0016758">
    <property type="term" value="F:hexosyltransferase activity"/>
    <property type="evidence" value="ECO:0007669"/>
    <property type="project" value="UniProtKB-ARBA"/>
</dbReference>
<evidence type="ECO:0000313" key="7">
    <source>
        <dbReference type="EMBL" id="ERT08303.1"/>
    </source>
</evidence>
<dbReference type="Gene3D" id="3.40.50.11380">
    <property type="match status" value="1"/>
</dbReference>
<dbReference type="AlphaFoldDB" id="U7QK85"/>
<evidence type="ECO:0000256" key="2">
    <source>
        <dbReference type="ARBA" id="ARBA00022679"/>
    </source>
</evidence>
<dbReference type="InterPro" id="IPR001173">
    <property type="entry name" value="Glyco_trans_2-like"/>
</dbReference>
<dbReference type="Pfam" id="PF00535">
    <property type="entry name" value="Glycos_transf_2"/>
    <property type="match status" value="2"/>
</dbReference>
<dbReference type="PANTHER" id="PTHR22916:SF3">
    <property type="entry name" value="UDP-GLCNAC:BETAGAL BETA-1,3-N-ACETYLGLUCOSAMINYLTRANSFERASE-LIKE PROTEIN 1"/>
    <property type="match status" value="1"/>
</dbReference>
<keyword evidence="4" id="KW-0802">TPR repeat</keyword>
<dbReference type="Gene3D" id="3.90.550.10">
    <property type="entry name" value="Spore Coat Polysaccharide Biosynthesis Protein SpsA, Chain A"/>
    <property type="match status" value="2"/>
</dbReference>
<comment type="caution">
    <text evidence="7">The sequence shown here is derived from an EMBL/GenBank/DDBJ whole genome shotgun (WGS) entry which is preliminary data.</text>
</comment>
<dbReference type="InterPro" id="IPR029044">
    <property type="entry name" value="Nucleotide-diphossugar_trans"/>
</dbReference>
<evidence type="ECO:0000259" key="5">
    <source>
        <dbReference type="Pfam" id="PF00535"/>
    </source>
</evidence>
<keyword evidence="3" id="KW-0677">Repeat</keyword>
<reference evidence="7 8" key="1">
    <citation type="journal article" date="2013" name="Front. Microbiol.">
        <title>Comparative genomic analyses of the cyanobacterium, Lyngbya aestuarii BL J, a powerful hydrogen producer.</title>
        <authorList>
            <person name="Kothari A."/>
            <person name="Vaughn M."/>
            <person name="Garcia-Pichel F."/>
        </authorList>
    </citation>
    <scope>NUCLEOTIDE SEQUENCE [LARGE SCALE GENOMIC DNA]</scope>
    <source>
        <strain evidence="7 8">BL J</strain>
    </source>
</reference>
<sequence>MPRVSVVIPTYNQATYISQAIDSVLNQTYQYFEIIIVNDGSSDQTVDKILENNDPRIRLFSFEQNQGESVATNYGIQQARGELIAILHSDDVFVPQKLEKQVLFLDQNPQFQAVLSYPQLIDSQGKNLPPSNSFLDKVFIQKNRTRFQWLNTFFSKDNCLCQTSSLIRKDCYSQIGFYDARFRQIPDFDFWVRFCLNYELYILPEALVNYRVHQSNISGIKPETIIRHNFELSQTLKRYFCLEVYRNLLKIFPDLLDVGEQLEPQLADFLIARQALKVERSPHQYLGLDTLFNLLGDPKKSQLIKQYYHFDHSSLSDLTGSTDLFNLMTTHPLKTQSPSPKTDVKTNPILPSTLQSDPKFPLVSLIIPTYNGEAFLAETLKSAFSQTYPHLEIILSDDGSSDKTLEIAQSFQQNTSIPFEIYPHSNYGLVENLNFSISQARGKYIKFLFQDDLLEPHCIETLVYLAEQDSEIGLVFSARRVFIDENSQSNPLCQAALNGGKDLHQQWSNLKPIQFGQELLSDANCLKGQLNKIGEPTTVLIPKAVFEKVGGFDANLHQLLDGDLWFRIMGHYKIGFVNQTLSSLRIHTQQQTQKNISVGQNLKDYQRLYEKILFHPDYQFLNAEFKSQIFQKLVAKTPDYFPLTQNLIKQYQQNPVDYLIQTYLRQIRQILAHRWLTLPIDQLKQAYQGDWGQTHRALMGCGLLEEQQTDSEIIFVQRLTQQVAQGFQEVKGIQVVLAAMLYQKAYQLPLHYQNALIPKYIFQDFLEFLFTGVGVCPELDEINQFVEFMHNLLDYIYHNLMTETKNPVWLYIASVYSQVSQGETWKLSPYPQNLKTLYSYRADIIEIYLKQAGHKIDHNFTSPNSPSSKISWGIVIDKIGFNTDTFALIPILKKIDLTQFELILYSFSIEKGILGELCQHLKTPPIQLSETLHEAASRIRQDRLDFLLFGSDVTAGAHSIFQLALHRLADKQLISTATPLTSGIRNIDYILTGELTQAESEQSHYREKVISLKGSGFCWSYPEQLPSPTVQPTRQSWGATEDKVIFAVSGQLNAITAEFRQMWSQILATVPQSILVLLPQTSDPQNHLISPFFHHVQSDLNQRGIDPKRFVMVKPLNSWANLKKCLSLVDIYLDLFPSHETFSMVEALLTGVVPVVYEGQTPRHRQNAALLRELEIPELICSTAIAYIQLSQTLATDSKQRQQYRQKIQQNLQKNPPFLDSQSYVKQLEAVLKNL</sequence>
<dbReference type="Pfam" id="PF13844">
    <property type="entry name" value="Glyco_transf_41"/>
    <property type="match status" value="1"/>
</dbReference>
<keyword evidence="8" id="KW-1185">Reference proteome</keyword>